<keyword evidence="3" id="KW-0677">Repeat</keyword>
<dbReference type="OrthoDB" id="8922241at2759"/>
<feature type="compositionally biased region" description="Polar residues" evidence="10">
    <location>
        <begin position="29"/>
        <end position="44"/>
    </location>
</feature>
<dbReference type="EMBL" id="KZ819637">
    <property type="protein sequence ID" value="PWN89149.1"/>
    <property type="molecule type" value="Genomic_DNA"/>
</dbReference>
<dbReference type="GO" id="GO:0000978">
    <property type="term" value="F:RNA polymerase II cis-regulatory region sequence-specific DNA binding"/>
    <property type="evidence" value="ECO:0007669"/>
    <property type="project" value="TreeGrafter"/>
</dbReference>
<dbReference type="Pfam" id="PF00096">
    <property type="entry name" value="zf-C2H2"/>
    <property type="match status" value="2"/>
</dbReference>
<feature type="region of interest" description="Disordered" evidence="10">
    <location>
        <begin position="308"/>
        <end position="395"/>
    </location>
</feature>
<keyword evidence="2" id="KW-0479">Metal-binding</keyword>
<accession>A0A316YIW3</accession>
<feature type="compositionally biased region" description="Gly residues" evidence="10">
    <location>
        <begin position="330"/>
        <end position="352"/>
    </location>
</feature>
<feature type="domain" description="C2H2-type" evidence="11">
    <location>
        <begin position="626"/>
        <end position="655"/>
    </location>
</feature>
<dbReference type="FunFam" id="3.30.160.60:FF:000710">
    <property type="entry name" value="Zinc finger protein 768"/>
    <property type="match status" value="1"/>
</dbReference>
<evidence type="ECO:0000256" key="10">
    <source>
        <dbReference type="SAM" id="MobiDB-lite"/>
    </source>
</evidence>
<evidence type="ECO:0000256" key="5">
    <source>
        <dbReference type="ARBA" id="ARBA00022833"/>
    </source>
</evidence>
<keyword evidence="4 9" id="KW-0863">Zinc-finger</keyword>
<feature type="region of interest" description="Disordered" evidence="10">
    <location>
        <begin position="688"/>
        <end position="707"/>
    </location>
</feature>
<evidence type="ECO:0000256" key="2">
    <source>
        <dbReference type="ARBA" id="ARBA00022723"/>
    </source>
</evidence>
<evidence type="ECO:0000256" key="8">
    <source>
        <dbReference type="ARBA" id="ARBA00023242"/>
    </source>
</evidence>
<dbReference type="FunFam" id="3.30.160.60:FF:002343">
    <property type="entry name" value="Zinc finger protein 33A"/>
    <property type="match status" value="1"/>
</dbReference>
<evidence type="ECO:0000256" key="7">
    <source>
        <dbReference type="ARBA" id="ARBA00023163"/>
    </source>
</evidence>
<evidence type="ECO:0000256" key="4">
    <source>
        <dbReference type="ARBA" id="ARBA00022771"/>
    </source>
</evidence>
<dbReference type="Proteomes" id="UP000245768">
    <property type="component" value="Unassembled WGS sequence"/>
</dbReference>
<keyword evidence="5" id="KW-0862">Zinc</keyword>
<dbReference type="PANTHER" id="PTHR24399:SF70">
    <property type="entry name" value="C2H2-TYPE DOMAIN-CONTAINING PROTEIN"/>
    <property type="match status" value="1"/>
</dbReference>
<dbReference type="PROSITE" id="PS50157">
    <property type="entry name" value="ZINC_FINGER_C2H2_2"/>
    <property type="match status" value="2"/>
</dbReference>
<feature type="compositionally biased region" description="Basic and acidic residues" evidence="10">
    <location>
        <begin position="54"/>
        <end position="68"/>
    </location>
</feature>
<dbReference type="PROSITE" id="PS00028">
    <property type="entry name" value="ZINC_FINGER_C2H2_1"/>
    <property type="match status" value="1"/>
</dbReference>
<keyword evidence="13" id="KW-1185">Reference proteome</keyword>
<organism evidence="12 13">
    <name type="scientific">Acaromyces ingoldii</name>
    <dbReference type="NCBI Taxonomy" id="215250"/>
    <lineage>
        <taxon>Eukaryota</taxon>
        <taxon>Fungi</taxon>
        <taxon>Dikarya</taxon>
        <taxon>Basidiomycota</taxon>
        <taxon>Ustilaginomycotina</taxon>
        <taxon>Exobasidiomycetes</taxon>
        <taxon>Exobasidiales</taxon>
        <taxon>Cryptobasidiaceae</taxon>
        <taxon>Acaromyces</taxon>
    </lineage>
</organism>
<gene>
    <name evidence="12" type="ORF">FA10DRAFT_261026</name>
</gene>
<feature type="domain" description="C2H2-type" evidence="11">
    <location>
        <begin position="598"/>
        <end position="625"/>
    </location>
</feature>
<evidence type="ECO:0000313" key="13">
    <source>
        <dbReference type="Proteomes" id="UP000245768"/>
    </source>
</evidence>
<evidence type="ECO:0000259" key="11">
    <source>
        <dbReference type="PROSITE" id="PS50157"/>
    </source>
</evidence>
<feature type="region of interest" description="Disordered" evidence="10">
    <location>
        <begin position="714"/>
        <end position="740"/>
    </location>
</feature>
<protein>
    <recommendedName>
        <fullName evidence="11">C2H2-type domain-containing protein</fullName>
    </recommendedName>
</protein>
<proteinExistence type="predicted"/>
<dbReference type="GO" id="GO:0005654">
    <property type="term" value="C:nucleoplasm"/>
    <property type="evidence" value="ECO:0007669"/>
    <property type="project" value="TreeGrafter"/>
</dbReference>
<evidence type="ECO:0000313" key="12">
    <source>
        <dbReference type="EMBL" id="PWN89149.1"/>
    </source>
</evidence>
<feature type="compositionally biased region" description="Polar residues" evidence="10">
    <location>
        <begin position="688"/>
        <end position="705"/>
    </location>
</feature>
<evidence type="ECO:0000256" key="9">
    <source>
        <dbReference type="PROSITE-ProRule" id="PRU00042"/>
    </source>
</evidence>
<feature type="region of interest" description="Disordered" evidence="10">
    <location>
        <begin position="1"/>
        <end position="84"/>
    </location>
</feature>
<feature type="compositionally biased region" description="Polar residues" evidence="10">
    <location>
        <begin position="375"/>
        <end position="386"/>
    </location>
</feature>
<dbReference type="InterPro" id="IPR036236">
    <property type="entry name" value="Znf_C2H2_sf"/>
</dbReference>
<dbReference type="RefSeq" id="XP_025376347.1">
    <property type="nucleotide sequence ID" value="XM_025520059.1"/>
</dbReference>
<name>A0A316YIW3_9BASI</name>
<feature type="region of interest" description="Disordered" evidence="10">
    <location>
        <begin position="484"/>
        <end position="543"/>
    </location>
</feature>
<evidence type="ECO:0000256" key="6">
    <source>
        <dbReference type="ARBA" id="ARBA00023015"/>
    </source>
</evidence>
<dbReference type="PANTHER" id="PTHR24399">
    <property type="entry name" value="ZINC FINGER AND BTB DOMAIN-CONTAINING"/>
    <property type="match status" value="1"/>
</dbReference>
<feature type="compositionally biased region" description="Low complexity" evidence="10">
    <location>
        <begin position="484"/>
        <end position="505"/>
    </location>
</feature>
<evidence type="ECO:0000256" key="3">
    <source>
        <dbReference type="ARBA" id="ARBA00022737"/>
    </source>
</evidence>
<feature type="region of interest" description="Disordered" evidence="10">
    <location>
        <begin position="428"/>
        <end position="466"/>
    </location>
</feature>
<keyword evidence="7" id="KW-0804">Transcription</keyword>
<evidence type="ECO:0000256" key="1">
    <source>
        <dbReference type="ARBA" id="ARBA00004123"/>
    </source>
</evidence>
<feature type="compositionally biased region" description="Low complexity" evidence="10">
    <location>
        <begin position="516"/>
        <end position="542"/>
    </location>
</feature>
<dbReference type="InParanoid" id="A0A316YIW3"/>
<dbReference type="AlphaFoldDB" id="A0A316YIW3"/>
<feature type="compositionally biased region" description="Basic and acidic residues" evidence="10">
    <location>
        <begin position="731"/>
        <end position="740"/>
    </location>
</feature>
<dbReference type="SMART" id="SM00355">
    <property type="entry name" value="ZnF_C2H2"/>
    <property type="match status" value="3"/>
</dbReference>
<dbReference type="GeneID" id="37041975"/>
<dbReference type="GO" id="GO:0001227">
    <property type="term" value="F:DNA-binding transcription repressor activity, RNA polymerase II-specific"/>
    <property type="evidence" value="ECO:0007669"/>
    <property type="project" value="TreeGrafter"/>
</dbReference>
<feature type="compositionally biased region" description="Low complexity" evidence="10">
    <location>
        <begin position="429"/>
        <end position="465"/>
    </location>
</feature>
<dbReference type="STRING" id="215250.A0A316YIW3"/>
<comment type="subcellular location">
    <subcellularLocation>
        <location evidence="1">Nucleus</location>
    </subcellularLocation>
</comment>
<dbReference type="GO" id="GO:0008270">
    <property type="term" value="F:zinc ion binding"/>
    <property type="evidence" value="ECO:0007669"/>
    <property type="project" value="UniProtKB-KW"/>
</dbReference>
<keyword evidence="8" id="KW-0539">Nucleus</keyword>
<sequence length="740" mass="76823">MASVMQRPRSTQPVSHDVNYGDIQRGPALSSSSSNAAGRQTQGAVPQPPSVFEGDVHYRNEHFGDGASHHYGGGPSAADRGSSFTGGVDGGRYFGGDPYMRGGHVSSGYGHGLTHVQGHGDSQHGYYGGYEDEAALLADSSSAPPGASGFETDFELDLAASHLNATLAGGGASGAAVPDTPFREAAEMQDAPSDADLATAGSFQFPELPASLLDQGPEYEYSSHTQTNVFDAVQEYGDEGDDEAARYYGLDRYDPALLDSVTTAQGALGADETLWAYDGPQHHDPLTAMSQISGADAFSTLQGASPSFLGDYADEPSTAPTSRASEWRGEAGGSGSGGAVGGNNASNGGGGAFLPRNSPYGSSMHHTPKRRRDSPTQLSPHLSSANAAPGSHWNSRIEGWRQPHAVGAMAALGPPPSVRRSLNQQALYSSNSSGNVSSGTANGANSSSDMGPPSSSSNAASNQQQHYMPRLKASSADGQMVLQPQALSKQQQQQQQSSPDVQVPPNLAGVPPSVIATAASAPPNSNSTSSAPPLNNAANSGSQSQAEMLNALGNAMDSALETEGVAKCPYPDCNKTFAKNRSYNLKAHLRSHSQLKPFACAHCPRAFSRKHDLERHARVHSGDKPYICEACGKGFPRSDALRRHWRVEKECGDKAAEIEAGQPLPSLPPGVNAVPAQATQPVPGFANMSTPSSNGGQGPTTTATPHSIYYSSSGASGGWDTAAYATSSNGGDRKRIKTDL</sequence>
<dbReference type="SUPFAM" id="SSF57667">
    <property type="entry name" value="beta-beta-alpha zinc fingers"/>
    <property type="match status" value="2"/>
</dbReference>
<reference evidence="12 13" key="1">
    <citation type="journal article" date="2018" name="Mol. Biol. Evol.">
        <title>Broad Genomic Sampling Reveals a Smut Pathogenic Ancestry of the Fungal Clade Ustilaginomycotina.</title>
        <authorList>
            <person name="Kijpornyongpan T."/>
            <person name="Mondo S.J."/>
            <person name="Barry K."/>
            <person name="Sandor L."/>
            <person name="Lee J."/>
            <person name="Lipzen A."/>
            <person name="Pangilinan J."/>
            <person name="LaButti K."/>
            <person name="Hainaut M."/>
            <person name="Henrissat B."/>
            <person name="Grigoriev I.V."/>
            <person name="Spatafora J.W."/>
            <person name="Aime M.C."/>
        </authorList>
    </citation>
    <scope>NUCLEOTIDE SEQUENCE [LARGE SCALE GENOMIC DNA]</scope>
    <source>
        <strain evidence="12 13">MCA 4198</strain>
    </source>
</reference>
<dbReference type="InterPro" id="IPR013087">
    <property type="entry name" value="Znf_C2H2_type"/>
</dbReference>
<keyword evidence="6" id="KW-0805">Transcription regulation</keyword>
<dbReference type="Gene3D" id="3.30.160.60">
    <property type="entry name" value="Classic Zinc Finger"/>
    <property type="match status" value="3"/>
</dbReference>